<sequence length="66" mass="7625">MCDFGFPDGLFESRKGDNRASKVYFVFYPRMAEDSRILADKFRFLLSSIGGLTCRLLKKRGVLQQQ</sequence>
<evidence type="ECO:0000313" key="2">
    <source>
        <dbReference type="Proteomes" id="UP000007843"/>
    </source>
</evidence>
<accession>A0A0H3H2D0</accession>
<protein>
    <submittedName>
        <fullName evidence="1">Uncharacterized protein</fullName>
    </submittedName>
</protein>
<dbReference type="KEGG" id="kox:KOX_04105"/>
<evidence type="ECO:0000313" key="1">
    <source>
        <dbReference type="EMBL" id="AEX02558.1"/>
    </source>
</evidence>
<dbReference type="EMBL" id="CP003218">
    <property type="protein sequence ID" value="AEX02558.1"/>
    <property type="molecule type" value="Genomic_DNA"/>
</dbReference>
<proteinExistence type="predicted"/>
<name>A0A0H3H2D0_KLEM8</name>
<dbReference type="Proteomes" id="UP000007843">
    <property type="component" value="Chromosome"/>
</dbReference>
<dbReference type="HOGENOM" id="CLU_2825409_0_0_6"/>
<gene>
    <name evidence="1" type="ordered locus">KOX_04105</name>
</gene>
<organism evidence="1 2">
    <name type="scientific">Klebsiella michiganensis (strain ATCC 8724 / DSM 4798 / JCM 20051 / NBRC 3318 / NRRL B-199 / KCTC 1686 / BUCSAV 143 / CCM 1901)</name>
    <dbReference type="NCBI Taxonomy" id="1006551"/>
    <lineage>
        <taxon>Bacteria</taxon>
        <taxon>Pseudomonadati</taxon>
        <taxon>Pseudomonadota</taxon>
        <taxon>Gammaproteobacteria</taxon>
        <taxon>Enterobacterales</taxon>
        <taxon>Enterobacteriaceae</taxon>
        <taxon>Klebsiella/Raoultella group</taxon>
        <taxon>Klebsiella</taxon>
    </lineage>
</organism>
<reference evidence="1 2" key="1">
    <citation type="journal article" date="2012" name="J. Bacteriol.">
        <title>Complete genome sequence of Klebsiella oxytoca KCTC 1686, used in production of 2,3-butanediol.</title>
        <authorList>
            <person name="Shin S.H."/>
            <person name="Kim S."/>
            <person name="Kim J.Y."/>
            <person name="Lee S."/>
            <person name="Um Y."/>
            <person name="Oh M.K."/>
            <person name="Kim Y.R."/>
            <person name="Lee J."/>
            <person name="Yang K.S."/>
        </authorList>
    </citation>
    <scope>NUCLEOTIDE SEQUENCE [LARGE SCALE GENOMIC DNA]</scope>
    <source>
        <strain evidence="2">ATCC 8724 / DSM 4798 / JCM 20051 / NBRC 3318 / NRRL B-199 / KCTC 1686</strain>
    </source>
</reference>
<dbReference type="AlphaFoldDB" id="A0A0H3H2D0"/>